<feature type="transmembrane region" description="Helical" evidence="1">
    <location>
        <begin position="38"/>
        <end position="57"/>
    </location>
</feature>
<reference evidence="2 4" key="1">
    <citation type="submission" date="2014-07" db="EMBL/GenBank/DDBJ databases">
        <authorList>
            <person name="Pisani N.G."/>
            <person name="Newman J.D."/>
        </authorList>
    </citation>
    <scope>NUCLEOTIDE SEQUENCE [LARGE SCALE GENOMIC DNA]</scope>
    <source>
        <strain evidence="2 4">LMG 24720</strain>
    </source>
</reference>
<evidence type="ECO:0000313" key="3">
    <source>
        <dbReference type="EMBL" id="VEI01419.1"/>
    </source>
</evidence>
<dbReference type="EMBL" id="JPEP01000002">
    <property type="protein sequence ID" value="KEY18564.1"/>
    <property type="molecule type" value="Genomic_DNA"/>
</dbReference>
<evidence type="ECO:0000313" key="5">
    <source>
        <dbReference type="Proteomes" id="UP000270036"/>
    </source>
</evidence>
<protein>
    <submittedName>
        <fullName evidence="3">Uncharacterized protein</fullName>
    </submittedName>
</protein>
<evidence type="ECO:0000313" key="4">
    <source>
        <dbReference type="Proteomes" id="UP000028349"/>
    </source>
</evidence>
<proteinExistence type="predicted"/>
<keyword evidence="1" id="KW-0812">Transmembrane</keyword>
<evidence type="ECO:0000256" key="1">
    <source>
        <dbReference type="SAM" id="Phobius"/>
    </source>
</evidence>
<dbReference type="EMBL" id="LR134441">
    <property type="protein sequence ID" value="VEI01419.1"/>
    <property type="molecule type" value="Genomic_DNA"/>
</dbReference>
<feature type="transmembrane region" description="Helical" evidence="1">
    <location>
        <begin position="69"/>
        <end position="88"/>
    </location>
</feature>
<dbReference type="AlphaFoldDB" id="A0A3S4VGW6"/>
<name>A0A3S4VGW6_9FLAO</name>
<reference evidence="3 5" key="2">
    <citation type="submission" date="2018-12" db="EMBL/GenBank/DDBJ databases">
        <authorList>
            <consortium name="Pathogen Informatics"/>
        </authorList>
    </citation>
    <scope>NUCLEOTIDE SEQUENCE [LARGE SCALE GENOMIC DNA]</scope>
    <source>
        <strain evidence="3 5">NCTC13489</strain>
    </source>
</reference>
<dbReference type="KEGG" id="cant:NCTC13489_02735"/>
<dbReference type="Proteomes" id="UP000028349">
    <property type="component" value="Unassembled WGS sequence"/>
</dbReference>
<gene>
    <name evidence="2" type="ORF">HY04_08635</name>
    <name evidence="3" type="ORF">NCTC13489_02735</name>
</gene>
<sequence>MLRNNPFVTISLLFVVEYLILEFITYMNYKVNLPGQTLFIYSVFAIPVIAVLLSIFVVEGSYKKKFKRFSIFLIILAITVFFVMNYLAGLANAYRH</sequence>
<accession>A0A3S4VGW6</accession>
<keyword evidence="1" id="KW-1133">Transmembrane helix</keyword>
<keyword evidence="4" id="KW-1185">Reference proteome</keyword>
<organism evidence="3 5">
    <name type="scientific">Kaistella antarctica</name>
    <dbReference type="NCBI Taxonomy" id="266748"/>
    <lineage>
        <taxon>Bacteria</taxon>
        <taxon>Pseudomonadati</taxon>
        <taxon>Bacteroidota</taxon>
        <taxon>Flavobacteriia</taxon>
        <taxon>Flavobacteriales</taxon>
        <taxon>Weeksellaceae</taxon>
        <taxon>Chryseobacterium group</taxon>
        <taxon>Kaistella</taxon>
    </lineage>
</organism>
<evidence type="ECO:0000313" key="2">
    <source>
        <dbReference type="EMBL" id="KEY18564.1"/>
    </source>
</evidence>
<feature type="transmembrane region" description="Helical" evidence="1">
    <location>
        <begin position="7"/>
        <end position="26"/>
    </location>
</feature>
<dbReference type="Proteomes" id="UP000270036">
    <property type="component" value="Chromosome"/>
</dbReference>
<keyword evidence="1" id="KW-0472">Membrane</keyword>